<dbReference type="STRING" id="1035707.SAMN05216552_101552"/>
<proteinExistence type="predicted"/>
<feature type="transmembrane region" description="Helical" evidence="1">
    <location>
        <begin position="81"/>
        <end position="110"/>
    </location>
</feature>
<name>A0A1I7K773_9BURK</name>
<dbReference type="AlphaFoldDB" id="A0A1I7K773"/>
<accession>A0A1I7K773</accession>
<gene>
    <name evidence="3" type="ORF">SAMN05216552_101552</name>
</gene>
<dbReference type="RefSeq" id="WP_093556695.1">
    <property type="nucleotide sequence ID" value="NZ_FPBO01000015.1"/>
</dbReference>
<reference evidence="4" key="1">
    <citation type="submission" date="2016-10" db="EMBL/GenBank/DDBJ databases">
        <authorList>
            <person name="Varghese N."/>
            <person name="Submissions S."/>
        </authorList>
    </citation>
    <scope>NUCLEOTIDE SEQUENCE [LARGE SCALE GENOMIC DNA]</scope>
    <source>
        <strain evidence="4">CGMCC 1.11014</strain>
    </source>
</reference>
<protein>
    <submittedName>
        <fullName evidence="3">Putative tricarboxylic transport membrane protein</fullName>
    </submittedName>
</protein>
<keyword evidence="4" id="KW-1185">Reference proteome</keyword>
<evidence type="ECO:0000259" key="2">
    <source>
        <dbReference type="Pfam" id="PF07331"/>
    </source>
</evidence>
<dbReference type="OrthoDB" id="7029611at2"/>
<dbReference type="InterPro" id="IPR009936">
    <property type="entry name" value="DUF1468"/>
</dbReference>
<feature type="domain" description="DUF1468" evidence="2">
    <location>
        <begin position="12"/>
        <end position="145"/>
    </location>
</feature>
<feature type="transmembrane region" description="Helical" evidence="1">
    <location>
        <begin position="122"/>
        <end position="142"/>
    </location>
</feature>
<feature type="transmembrane region" description="Helical" evidence="1">
    <location>
        <begin position="43"/>
        <end position="61"/>
    </location>
</feature>
<feature type="transmembrane region" description="Helical" evidence="1">
    <location>
        <begin position="12"/>
        <end position="31"/>
    </location>
</feature>
<evidence type="ECO:0000313" key="3">
    <source>
        <dbReference type="EMBL" id="SFU93284.1"/>
    </source>
</evidence>
<dbReference type="Proteomes" id="UP000199391">
    <property type="component" value="Unassembled WGS sequence"/>
</dbReference>
<keyword evidence="1" id="KW-1133">Transmembrane helix</keyword>
<dbReference type="Pfam" id="PF07331">
    <property type="entry name" value="TctB"/>
    <property type="match status" value="1"/>
</dbReference>
<sequence length="153" mass="15721">MKTFIQDPKEFWSGAIFAAFGLAAVAIGQDYPVGTAGRMGPGYFPIALGAILGLIGLVSIARSLLRPGEALERFAFKEAALILSGVLLFGLLVRGAGLAVAIPVMVLLSARASAGFRLKSTLPLAAAATLFCVLIFVAGLGLPMPVLGSWFGG</sequence>
<organism evidence="3 4">
    <name type="scientific">Pseudoduganella namucuonensis</name>
    <dbReference type="NCBI Taxonomy" id="1035707"/>
    <lineage>
        <taxon>Bacteria</taxon>
        <taxon>Pseudomonadati</taxon>
        <taxon>Pseudomonadota</taxon>
        <taxon>Betaproteobacteria</taxon>
        <taxon>Burkholderiales</taxon>
        <taxon>Oxalobacteraceae</taxon>
        <taxon>Telluria group</taxon>
        <taxon>Pseudoduganella</taxon>
    </lineage>
</organism>
<keyword evidence="1" id="KW-0812">Transmembrane</keyword>
<evidence type="ECO:0000256" key="1">
    <source>
        <dbReference type="SAM" id="Phobius"/>
    </source>
</evidence>
<keyword evidence="1" id="KW-0472">Membrane</keyword>
<evidence type="ECO:0000313" key="4">
    <source>
        <dbReference type="Proteomes" id="UP000199391"/>
    </source>
</evidence>
<dbReference type="EMBL" id="FPBO01000015">
    <property type="protein sequence ID" value="SFU93284.1"/>
    <property type="molecule type" value="Genomic_DNA"/>
</dbReference>